<dbReference type="EMBL" id="JACGCI010000008">
    <property type="protein sequence ID" value="KAF6762165.1"/>
    <property type="molecule type" value="Genomic_DNA"/>
</dbReference>
<sequence length="221" mass="24374">MSNTGALLDAFRSQYHSLVSCAQTIFQNNDDSNILARLGDQVDEYLRALAEHRHIFDEAEFTTIHSNILHLQSDVQNQYRDLVDQSHHGFPVVIEQVRTGRPGRPSYRIDPGFLETAYNLRSTAGTARFLGVSRGVVRAALLNHGIAAPQINPFPEASRSFENLEAAWNSEIDGNNAHDAGAIDIGSTGNDPLLDDVSDFTPANEGLNSIKVYEWKVSAPE</sequence>
<dbReference type="AlphaFoldDB" id="A0A8H6IAW9"/>
<evidence type="ECO:0000313" key="1">
    <source>
        <dbReference type="EMBL" id="KAF6762165.1"/>
    </source>
</evidence>
<evidence type="ECO:0000313" key="2">
    <source>
        <dbReference type="Proteomes" id="UP000521943"/>
    </source>
</evidence>
<gene>
    <name evidence="1" type="ORF">DFP72DRAFT_1061442</name>
</gene>
<keyword evidence="2" id="KW-1185">Reference proteome</keyword>
<comment type="caution">
    <text evidence="1">The sequence shown here is derived from an EMBL/GenBank/DDBJ whole genome shotgun (WGS) entry which is preliminary data.</text>
</comment>
<reference evidence="1 2" key="1">
    <citation type="submission" date="2020-07" db="EMBL/GenBank/DDBJ databases">
        <title>Comparative genomics of pyrophilous fungi reveals a link between fire events and developmental genes.</title>
        <authorList>
            <consortium name="DOE Joint Genome Institute"/>
            <person name="Steindorff A.S."/>
            <person name="Carver A."/>
            <person name="Calhoun S."/>
            <person name="Stillman K."/>
            <person name="Liu H."/>
            <person name="Lipzen A."/>
            <person name="Pangilinan J."/>
            <person name="Labutti K."/>
            <person name="Bruns T.D."/>
            <person name="Grigoriev I.V."/>
        </authorList>
    </citation>
    <scope>NUCLEOTIDE SEQUENCE [LARGE SCALE GENOMIC DNA]</scope>
    <source>
        <strain evidence="1 2">CBS 144469</strain>
    </source>
</reference>
<dbReference type="Proteomes" id="UP000521943">
    <property type="component" value="Unassembled WGS sequence"/>
</dbReference>
<accession>A0A8H6IAW9</accession>
<dbReference type="OrthoDB" id="2686689at2759"/>
<proteinExistence type="predicted"/>
<organism evidence="1 2">
    <name type="scientific">Ephemerocybe angulata</name>
    <dbReference type="NCBI Taxonomy" id="980116"/>
    <lineage>
        <taxon>Eukaryota</taxon>
        <taxon>Fungi</taxon>
        <taxon>Dikarya</taxon>
        <taxon>Basidiomycota</taxon>
        <taxon>Agaricomycotina</taxon>
        <taxon>Agaricomycetes</taxon>
        <taxon>Agaricomycetidae</taxon>
        <taxon>Agaricales</taxon>
        <taxon>Agaricineae</taxon>
        <taxon>Psathyrellaceae</taxon>
        <taxon>Ephemerocybe</taxon>
    </lineage>
</organism>
<protein>
    <submittedName>
        <fullName evidence="1">Uncharacterized protein</fullName>
    </submittedName>
</protein>
<name>A0A8H6IAW9_9AGAR</name>